<accession>A0A0E9Q6Z0</accession>
<sequence>MSLLLDIHSNQG</sequence>
<reference evidence="1" key="1">
    <citation type="submission" date="2014-11" db="EMBL/GenBank/DDBJ databases">
        <authorList>
            <person name="Amaro Gonzalez C."/>
        </authorList>
    </citation>
    <scope>NUCLEOTIDE SEQUENCE</scope>
</reference>
<name>A0A0E9Q6Z0_ANGAN</name>
<organism evidence="1">
    <name type="scientific">Anguilla anguilla</name>
    <name type="common">European freshwater eel</name>
    <name type="synonym">Muraena anguilla</name>
    <dbReference type="NCBI Taxonomy" id="7936"/>
    <lineage>
        <taxon>Eukaryota</taxon>
        <taxon>Metazoa</taxon>
        <taxon>Chordata</taxon>
        <taxon>Craniata</taxon>
        <taxon>Vertebrata</taxon>
        <taxon>Euteleostomi</taxon>
        <taxon>Actinopterygii</taxon>
        <taxon>Neopterygii</taxon>
        <taxon>Teleostei</taxon>
        <taxon>Anguilliformes</taxon>
        <taxon>Anguillidae</taxon>
        <taxon>Anguilla</taxon>
    </lineage>
</organism>
<protein>
    <submittedName>
        <fullName evidence="1">Uncharacterized protein</fullName>
    </submittedName>
</protein>
<proteinExistence type="predicted"/>
<dbReference type="EMBL" id="GBXM01096300">
    <property type="protein sequence ID" value="JAH12277.1"/>
    <property type="molecule type" value="Transcribed_RNA"/>
</dbReference>
<evidence type="ECO:0000313" key="1">
    <source>
        <dbReference type="EMBL" id="JAH12277.1"/>
    </source>
</evidence>
<reference evidence="1" key="2">
    <citation type="journal article" date="2015" name="Fish Shellfish Immunol.">
        <title>Early steps in the European eel (Anguilla anguilla)-Vibrio vulnificus interaction in the gills: Role of the RtxA13 toxin.</title>
        <authorList>
            <person name="Callol A."/>
            <person name="Pajuelo D."/>
            <person name="Ebbesson L."/>
            <person name="Teles M."/>
            <person name="MacKenzie S."/>
            <person name="Amaro C."/>
        </authorList>
    </citation>
    <scope>NUCLEOTIDE SEQUENCE</scope>
</reference>